<feature type="compositionally biased region" description="Acidic residues" evidence="1">
    <location>
        <begin position="467"/>
        <end position="478"/>
    </location>
</feature>
<keyword evidence="4" id="KW-0347">Helicase</keyword>
<dbReference type="PANTHER" id="PTHR47396:SF1">
    <property type="entry name" value="ATP-DEPENDENT HELICASE IRC3-RELATED"/>
    <property type="match status" value="1"/>
</dbReference>
<keyword evidence="5" id="KW-1185">Reference proteome</keyword>
<dbReference type="SMART" id="SM00487">
    <property type="entry name" value="DEXDc"/>
    <property type="match status" value="1"/>
</dbReference>
<dbReference type="Proteomes" id="UP001230328">
    <property type="component" value="Unassembled WGS sequence"/>
</dbReference>
<dbReference type="PROSITE" id="PS51192">
    <property type="entry name" value="HELICASE_ATP_BIND_1"/>
    <property type="match status" value="1"/>
</dbReference>
<dbReference type="SUPFAM" id="SSF52540">
    <property type="entry name" value="P-loop containing nucleoside triphosphate hydrolases"/>
    <property type="match status" value="1"/>
</dbReference>
<organism evidence="4 5">
    <name type="scientific">Streptomyces umbrinus</name>
    <dbReference type="NCBI Taxonomy" id="67370"/>
    <lineage>
        <taxon>Bacteria</taxon>
        <taxon>Bacillati</taxon>
        <taxon>Actinomycetota</taxon>
        <taxon>Actinomycetes</taxon>
        <taxon>Kitasatosporales</taxon>
        <taxon>Streptomycetaceae</taxon>
        <taxon>Streptomyces</taxon>
        <taxon>Streptomyces phaeochromogenes group</taxon>
    </lineage>
</organism>
<dbReference type="EMBL" id="JAUSZI010000002">
    <property type="protein sequence ID" value="MDQ1031475.1"/>
    <property type="molecule type" value="Genomic_DNA"/>
</dbReference>
<feature type="region of interest" description="Disordered" evidence="1">
    <location>
        <begin position="461"/>
        <end position="483"/>
    </location>
</feature>
<dbReference type="PANTHER" id="PTHR47396">
    <property type="entry name" value="TYPE I RESTRICTION ENZYME ECOKI R PROTEIN"/>
    <property type="match status" value="1"/>
</dbReference>
<feature type="region of interest" description="Disordered" evidence="1">
    <location>
        <begin position="1"/>
        <end position="23"/>
    </location>
</feature>
<dbReference type="InterPro" id="IPR050742">
    <property type="entry name" value="Helicase_Restrict-Modif_Enz"/>
</dbReference>
<evidence type="ECO:0000259" key="2">
    <source>
        <dbReference type="PROSITE" id="PS51192"/>
    </source>
</evidence>
<evidence type="ECO:0000259" key="3">
    <source>
        <dbReference type="PROSITE" id="PS51194"/>
    </source>
</evidence>
<dbReference type="PROSITE" id="PS51194">
    <property type="entry name" value="HELICASE_CTER"/>
    <property type="match status" value="1"/>
</dbReference>
<dbReference type="SMART" id="SM00490">
    <property type="entry name" value="HELICc"/>
    <property type="match status" value="1"/>
</dbReference>
<dbReference type="GO" id="GO:0004386">
    <property type="term" value="F:helicase activity"/>
    <property type="evidence" value="ECO:0007669"/>
    <property type="project" value="UniProtKB-KW"/>
</dbReference>
<feature type="domain" description="Helicase C-terminal" evidence="3">
    <location>
        <begin position="266"/>
        <end position="448"/>
    </location>
</feature>
<name>A0ABU0T6P7_9ACTN</name>
<keyword evidence="4" id="KW-0067">ATP-binding</keyword>
<feature type="compositionally biased region" description="Basic and acidic residues" evidence="1">
    <location>
        <begin position="881"/>
        <end position="890"/>
    </location>
</feature>
<dbReference type="Gene3D" id="3.40.50.300">
    <property type="entry name" value="P-loop containing nucleotide triphosphate hydrolases"/>
    <property type="match status" value="2"/>
</dbReference>
<dbReference type="Pfam" id="PF00271">
    <property type="entry name" value="Helicase_C"/>
    <property type="match status" value="1"/>
</dbReference>
<dbReference type="CDD" id="cd18785">
    <property type="entry name" value="SF2_C"/>
    <property type="match status" value="1"/>
</dbReference>
<feature type="domain" description="Helicase ATP-binding" evidence="2">
    <location>
        <begin position="33"/>
        <end position="219"/>
    </location>
</feature>
<dbReference type="Gene3D" id="6.10.140.530">
    <property type="match status" value="1"/>
</dbReference>
<accession>A0ABU0T6P7</accession>
<reference evidence="4 5" key="1">
    <citation type="submission" date="2023-07" db="EMBL/GenBank/DDBJ databases">
        <title>Comparative genomics of wheat-associated soil bacteria to identify genetic determinants of phenazine resistance.</title>
        <authorList>
            <person name="Mouncey N."/>
        </authorList>
    </citation>
    <scope>NUCLEOTIDE SEQUENCE [LARGE SCALE GENOMIC DNA]</scope>
    <source>
        <strain evidence="4 5">V2I4</strain>
    </source>
</reference>
<dbReference type="InterPro" id="IPR014001">
    <property type="entry name" value="Helicase_ATP-bd"/>
</dbReference>
<dbReference type="InterPro" id="IPR001650">
    <property type="entry name" value="Helicase_C-like"/>
</dbReference>
<evidence type="ECO:0000313" key="5">
    <source>
        <dbReference type="Proteomes" id="UP001230328"/>
    </source>
</evidence>
<dbReference type="InterPro" id="IPR006935">
    <property type="entry name" value="Helicase/UvrB_N"/>
</dbReference>
<gene>
    <name evidence="4" type="ORF">QF035_009057</name>
</gene>
<keyword evidence="4" id="KW-0547">Nucleotide-binding</keyword>
<proteinExistence type="predicted"/>
<dbReference type="InterPro" id="IPR027417">
    <property type="entry name" value="P-loop_NTPase"/>
</dbReference>
<dbReference type="Pfam" id="PF04851">
    <property type="entry name" value="ResIII"/>
    <property type="match status" value="1"/>
</dbReference>
<comment type="caution">
    <text evidence="4">The sequence shown here is derived from an EMBL/GenBank/DDBJ whole genome shotgun (WGS) entry which is preliminary data.</text>
</comment>
<evidence type="ECO:0000313" key="4">
    <source>
        <dbReference type="EMBL" id="MDQ1031475.1"/>
    </source>
</evidence>
<dbReference type="InterPro" id="IPR005114">
    <property type="entry name" value="Helicase_assoc"/>
</dbReference>
<evidence type="ECO:0000256" key="1">
    <source>
        <dbReference type="SAM" id="MobiDB-lite"/>
    </source>
</evidence>
<sequence length="917" mass="101271">MTRLTEPDTLRRPDRRKLPSMRPYQQEAHEAIITGLTNGKWGQLHAACGSGKTFMALRAVEELVPGDGMIVVLAPSLALVAQILREWQDASMVEFRAMAVCSDEKVSDVAVRIEDLEVPVSTDPDVIASWLGGGGRRVIFGTYMSAHRVGEGLRQAGLEADLLVCDEGHHMFGKRDATRRRIVTDPTFLPHSCRLVMTATPDVTGWQAEDALSWRDEELFGPVLFRYSFARGIAEGYLKDYRLVVLGISDAEARALLADTASDYVDGEIALRTVVAQAALAHARNTYGTERAITFHPRVQQAVDFARTLPATVARLPAAKQPAGVVDATHISGAMDTAEREDIMARLAQPPADGWTVVSNAQCLTEGVDVPAVDTIVFTHPSRSATRVAQATGRAMRRSRHTASIATIIVPIILPDDTAEVDEELDAGDFEVLFEVVRALRAHDESFAAELDRERVNRSLRTAGGQDSEEPGEQEPEEPGLPKRVTFHLPEGTSDRILNQLRLLTVRNSTSSWWEGYADAVAFRNEHGHLNVPEKCPGASGRRLDSWLGTLRRHRRKGWVPQDRIDAMDRIGLEWEPLDARRQQLLSDARAYHQENGNLDVPNDHVTSEGRLLGSQFKALRPAYREGRLHQSLIDALDEMGMRWDPQAAKKQELLDACDRYRQRFGNLDVPVKFIDAEGYRLGPALSYVRSVAQGAIKDGDGTPRTLDADHRAELERRGVVLELRVTALSKDLKATLIEKVQAGTQLQDAREALGLSDSAVVTARQKDTQFDAQLRAARQAHYRVLDASEKQALVDKVASGTSLRQAIKILDLSRSSVVTARQKDAQFDARLKSALQEQGRPLDASEKQALLDKVASGTSLRQACETLGIRRSPLTIARRDDSDFERDLVKASGGRIRPAKRQDTGSDSSPLPEEPQ</sequence>
<feature type="region of interest" description="Disordered" evidence="1">
    <location>
        <begin position="881"/>
        <end position="917"/>
    </location>
</feature>
<dbReference type="Pfam" id="PF03457">
    <property type="entry name" value="HA"/>
    <property type="match status" value="2"/>
</dbReference>
<keyword evidence="4" id="KW-0378">Hydrolase</keyword>
<feature type="compositionally biased region" description="Basic and acidic residues" evidence="1">
    <location>
        <begin position="1"/>
        <end position="12"/>
    </location>
</feature>
<protein>
    <submittedName>
        <fullName evidence="4">Superfamily II DNA or RNA helicase</fullName>
    </submittedName>
</protein>